<evidence type="ECO:0000256" key="1">
    <source>
        <dbReference type="SAM" id="MobiDB-lite"/>
    </source>
</evidence>
<dbReference type="EMBL" id="JBHLSV010000013">
    <property type="protein sequence ID" value="MFC0674654.1"/>
    <property type="molecule type" value="Genomic_DNA"/>
</dbReference>
<dbReference type="PANTHER" id="PTHR39441">
    <property type="entry name" value="DUF2252 DOMAIN-CONTAINING PROTEIN"/>
    <property type="match status" value="1"/>
</dbReference>
<dbReference type="RefSeq" id="WP_376980949.1">
    <property type="nucleotide sequence ID" value="NZ_JBHLSV010000013.1"/>
</dbReference>
<accession>A0ABV6RCE4</accession>
<dbReference type="Pfam" id="PF10009">
    <property type="entry name" value="DUF2252"/>
    <property type="match status" value="1"/>
</dbReference>
<proteinExistence type="predicted"/>
<dbReference type="PANTHER" id="PTHR39441:SF1">
    <property type="entry name" value="DUF2252 DOMAIN-CONTAINING PROTEIN"/>
    <property type="match status" value="1"/>
</dbReference>
<sequence length="466" mass="51203">MSTRLSRLQRSRRPRPTLEESLAAGRERRRSHPRSEVGDIALAADRDPLGILGVQNATRLEELVPLRMERMASSPFAFYRGTAGVMAADLAREPVTGIRVVSCGDAHVSNFGLYASPQRSIVFDLNDFDEAALAPWEWDVKRLVTSVIIAATDAGADPLEARESARLTARAYQRALAELMRTDVLGRYYRHVEAEAAPDHPLLPKKARKDVGKDLDVALRKARRRTSDAYLRKISTRDEDGTLQIVEDPPVLTHVDPALEDLAEDLFERYRTTVPADVAELLSHYTLADVARRVVGVGSVGTRCYILVLEDPSHAPLILQMKEAQDSVLETFGGIVPAGIGSAADSVRPYEGQGHRVVASQRILQAVSDPFLGYLSAGGRDYYVRQFRDMKGSFETSDLSRASFRTYVISCAALLARAHAQSLDAPQIAGYLGSSDTWARAITAWAESYAAQSLADVEALRESLGR</sequence>
<dbReference type="Proteomes" id="UP001589793">
    <property type="component" value="Unassembled WGS sequence"/>
</dbReference>
<name>A0ABV6RCE4_9MICO</name>
<comment type="caution">
    <text evidence="2">The sequence shown here is derived from an EMBL/GenBank/DDBJ whole genome shotgun (WGS) entry which is preliminary data.</text>
</comment>
<reference evidence="2 3" key="1">
    <citation type="submission" date="2024-09" db="EMBL/GenBank/DDBJ databases">
        <authorList>
            <person name="Sun Q."/>
            <person name="Mori K."/>
        </authorList>
    </citation>
    <scope>NUCLEOTIDE SEQUENCE [LARGE SCALE GENOMIC DNA]</scope>
    <source>
        <strain evidence="2 3">CICC 10874</strain>
    </source>
</reference>
<organism evidence="2 3">
    <name type="scientific">Brachybacterium hainanense</name>
    <dbReference type="NCBI Taxonomy" id="1541174"/>
    <lineage>
        <taxon>Bacteria</taxon>
        <taxon>Bacillati</taxon>
        <taxon>Actinomycetota</taxon>
        <taxon>Actinomycetes</taxon>
        <taxon>Micrococcales</taxon>
        <taxon>Dermabacteraceae</taxon>
        <taxon>Brachybacterium</taxon>
    </lineage>
</organism>
<keyword evidence="3" id="KW-1185">Reference proteome</keyword>
<protein>
    <submittedName>
        <fullName evidence="2">DUF2252 domain-containing protein</fullName>
    </submittedName>
</protein>
<gene>
    <name evidence="2" type="ORF">ACFFF6_11870</name>
</gene>
<feature type="region of interest" description="Disordered" evidence="1">
    <location>
        <begin position="1"/>
        <end position="39"/>
    </location>
</feature>
<evidence type="ECO:0000313" key="3">
    <source>
        <dbReference type="Proteomes" id="UP001589793"/>
    </source>
</evidence>
<evidence type="ECO:0000313" key="2">
    <source>
        <dbReference type="EMBL" id="MFC0674654.1"/>
    </source>
</evidence>
<dbReference type="InterPro" id="IPR018721">
    <property type="entry name" value="DUF2252"/>
</dbReference>